<sequence>MNTNSGDQLKAAAETGDIDLLYTVIHDDPSILEIIDSIPFVETPLHIAASWGHIHFAIEVMNLKPSFLWKLNPQGFSPAHLAMQNDQKRMLSRFVDMNKDLVRIKGREGLTPLHFACQIGEVELLAEFLIACPDSVEDMTVRGETALHIAVKNEQYEALDLLVCFLRKNIVRGAGRTQYKILNWKDTDDNTILHILAQRNFEPQVVKALGLLLKTRINLMAKNLQNKTALDMAGNVDIRSIIELRSKSNSQISNAPTLAHKLRSNTTIRHKVRICILRIRSNILEEQRNTWLIAATLVATATYQSGLSPPGGIYQVSASDDHNMNITSSNSTISTPKNAGFSVLSGPGFFMFSILNMTSFFLSTIAIIIMIPSGTMDGVVVVPVLSFTLSYLFSMIMISPTFVNSMILLFVLYSLGVVLWIDVFLGMYYGLKPVIAKKLNILSLKQYCCNRRNTSHGL</sequence>
<dbReference type="Proteomes" id="UP001058974">
    <property type="component" value="Chromosome 4"/>
</dbReference>
<proteinExistence type="predicted"/>
<keyword evidence="3" id="KW-0812">Transmembrane</keyword>
<dbReference type="Gramene" id="Psat04G0380200-T1">
    <property type="protein sequence ID" value="KAI5419777.1"/>
    <property type="gene ID" value="KIW84_043802"/>
</dbReference>
<organism evidence="5 6">
    <name type="scientific">Pisum sativum</name>
    <name type="common">Garden pea</name>
    <name type="synonym">Lathyrus oleraceus</name>
    <dbReference type="NCBI Taxonomy" id="3888"/>
    <lineage>
        <taxon>Eukaryota</taxon>
        <taxon>Viridiplantae</taxon>
        <taxon>Streptophyta</taxon>
        <taxon>Embryophyta</taxon>
        <taxon>Tracheophyta</taxon>
        <taxon>Spermatophyta</taxon>
        <taxon>Magnoliopsida</taxon>
        <taxon>eudicotyledons</taxon>
        <taxon>Gunneridae</taxon>
        <taxon>Pentapetalae</taxon>
        <taxon>rosids</taxon>
        <taxon>fabids</taxon>
        <taxon>Fabales</taxon>
        <taxon>Fabaceae</taxon>
        <taxon>Papilionoideae</taxon>
        <taxon>50 kb inversion clade</taxon>
        <taxon>NPAAA clade</taxon>
        <taxon>Hologalegina</taxon>
        <taxon>IRL clade</taxon>
        <taxon>Fabeae</taxon>
        <taxon>Lathyrus</taxon>
    </lineage>
</organism>
<evidence type="ECO:0000256" key="1">
    <source>
        <dbReference type="ARBA" id="ARBA00004413"/>
    </source>
</evidence>
<dbReference type="EMBL" id="JAMSHJ010000004">
    <property type="protein sequence ID" value="KAI5419777.1"/>
    <property type="molecule type" value="Genomic_DNA"/>
</dbReference>
<reference evidence="5 6" key="1">
    <citation type="journal article" date="2022" name="Nat. Genet.">
        <title>Improved pea reference genome and pan-genome highlight genomic features and evolutionary characteristics.</title>
        <authorList>
            <person name="Yang T."/>
            <person name="Liu R."/>
            <person name="Luo Y."/>
            <person name="Hu S."/>
            <person name="Wang D."/>
            <person name="Wang C."/>
            <person name="Pandey M.K."/>
            <person name="Ge S."/>
            <person name="Xu Q."/>
            <person name="Li N."/>
            <person name="Li G."/>
            <person name="Huang Y."/>
            <person name="Saxena R.K."/>
            <person name="Ji Y."/>
            <person name="Li M."/>
            <person name="Yan X."/>
            <person name="He Y."/>
            <person name="Liu Y."/>
            <person name="Wang X."/>
            <person name="Xiang C."/>
            <person name="Varshney R.K."/>
            <person name="Ding H."/>
            <person name="Gao S."/>
            <person name="Zong X."/>
        </authorList>
    </citation>
    <scope>NUCLEOTIDE SEQUENCE [LARGE SCALE GENOMIC DNA]</scope>
    <source>
        <strain evidence="5 6">cv. Zhongwan 6</strain>
    </source>
</reference>
<dbReference type="SMART" id="SM00248">
    <property type="entry name" value="ANK"/>
    <property type="match status" value="5"/>
</dbReference>
<dbReference type="OrthoDB" id="7729168at2759"/>
<dbReference type="PANTHER" id="PTHR24128:SF87">
    <property type="entry name" value="ANKYRIN REPEAT FAMILY PROTEIN"/>
    <property type="match status" value="1"/>
</dbReference>
<feature type="repeat" description="ANK" evidence="2">
    <location>
        <begin position="108"/>
        <end position="130"/>
    </location>
</feature>
<feature type="transmembrane region" description="Helical" evidence="3">
    <location>
        <begin position="410"/>
        <end position="431"/>
    </location>
</feature>
<dbReference type="Gramene" id="Psat4g133840.2">
    <property type="protein sequence ID" value="Psat4g133840.2.cds"/>
    <property type="gene ID" value="Psat4g133840"/>
</dbReference>
<gene>
    <name evidence="5" type="ORF">KIW84_043802</name>
</gene>
<dbReference type="InterPro" id="IPR002110">
    <property type="entry name" value="Ankyrin_rpt"/>
</dbReference>
<dbReference type="PANTHER" id="PTHR24128">
    <property type="entry name" value="HOMEOBOX PROTEIN WARIAI"/>
    <property type="match status" value="1"/>
</dbReference>
<dbReference type="InterPro" id="IPR036770">
    <property type="entry name" value="Ankyrin_rpt-contain_sf"/>
</dbReference>
<evidence type="ECO:0000256" key="2">
    <source>
        <dbReference type="PROSITE-ProRule" id="PRU00023"/>
    </source>
</evidence>
<dbReference type="GO" id="GO:0005886">
    <property type="term" value="C:plasma membrane"/>
    <property type="evidence" value="ECO:0007669"/>
    <property type="project" value="UniProtKB-SubCell"/>
</dbReference>
<evidence type="ECO:0000313" key="5">
    <source>
        <dbReference type="EMBL" id="KAI5419777.1"/>
    </source>
</evidence>
<comment type="caution">
    <text evidence="5">The sequence shown here is derived from an EMBL/GenBank/DDBJ whole genome shotgun (WGS) entry which is preliminary data.</text>
</comment>
<dbReference type="AlphaFoldDB" id="A0A9D4XG97"/>
<evidence type="ECO:0000259" key="4">
    <source>
        <dbReference type="Pfam" id="PF13962"/>
    </source>
</evidence>
<keyword evidence="6" id="KW-1185">Reference proteome</keyword>
<keyword evidence="3" id="KW-1133">Transmembrane helix</keyword>
<protein>
    <recommendedName>
        <fullName evidence="4">PGG domain-containing protein</fullName>
    </recommendedName>
</protein>
<name>A0A9D4XG97_PEA</name>
<dbReference type="InterPro" id="IPR026961">
    <property type="entry name" value="PGG_dom"/>
</dbReference>
<dbReference type="SUPFAM" id="SSF48403">
    <property type="entry name" value="Ankyrin repeat"/>
    <property type="match status" value="1"/>
</dbReference>
<evidence type="ECO:0000256" key="3">
    <source>
        <dbReference type="SAM" id="Phobius"/>
    </source>
</evidence>
<comment type="subcellular location">
    <subcellularLocation>
        <location evidence="1">Cell membrane</location>
        <topology evidence="1">Peripheral membrane protein</topology>
        <orientation evidence="1">Cytoplasmic side</orientation>
    </subcellularLocation>
</comment>
<keyword evidence="2" id="KW-0040">ANK repeat</keyword>
<dbReference type="Pfam" id="PF13962">
    <property type="entry name" value="PGG"/>
    <property type="match status" value="1"/>
</dbReference>
<dbReference type="PROSITE" id="PS50297">
    <property type="entry name" value="ANK_REP_REGION"/>
    <property type="match status" value="2"/>
</dbReference>
<dbReference type="Pfam" id="PF12796">
    <property type="entry name" value="Ank_2"/>
    <property type="match status" value="1"/>
</dbReference>
<feature type="transmembrane region" description="Helical" evidence="3">
    <location>
        <begin position="349"/>
        <end position="371"/>
    </location>
</feature>
<keyword evidence="3" id="KW-0472">Membrane</keyword>
<feature type="repeat" description="ANK" evidence="2">
    <location>
        <begin position="142"/>
        <end position="163"/>
    </location>
</feature>
<feature type="domain" description="PGG" evidence="4">
    <location>
        <begin position="284"/>
        <end position="406"/>
    </location>
</feature>
<accession>A0A9D4XG97</accession>
<dbReference type="Gene3D" id="1.25.40.20">
    <property type="entry name" value="Ankyrin repeat-containing domain"/>
    <property type="match status" value="1"/>
</dbReference>
<evidence type="ECO:0000313" key="6">
    <source>
        <dbReference type="Proteomes" id="UP001058974"/>
    </source>
</evidence>
<dbReference type="PROSITE" id="PS50088">
    <property type="entry name" value="ANK_REPEAT"/>
    <property type="match status" value="2"/>
</dbReference>
<feature type="transmembrane region" description="Helical" evidence="3">
    <location>
        <begin position="378"/>
        <end position="398"/>
    </location>
</feature>